<reference evidence="2 3" key="1">
    <citation type="submission" date="2016-06" db="EMBL/GenBank/DDBJ databases">
        <title>Complete genome sequences of Bordetella bronchialis and Bordetella flabilis.</title>
        <authorList>
            <person name="LiPuma J.J."/>
            <person name="Spilker T."/>
        </authorList>
    </citation>
    <scope>NUCLEOTIDE SEQUENCE [LARGE SCALE GENOMIC DNA]</scope>
    <source>
        <strain evidence="2 3">AU3182</strain>
    </source>
</reference>
<dbReference type="EMBL" id="CP016170">
    <property type="protein sequence ID" value="ANN66620.1"/>
    <property type="molecule type" value="Genomic_DNA"/>
</dbReference>
<feature type="domain" description="ABC transporter" evidence="1">
    <location>
        <begin position="5"/>
        <end position="42"/>
    </location>
</feature>
<name>A0ABN4R2D8_9BORD</name>
<dbReference type="Gene3D" id="3.40.50.300">
    <property type="entry name" value="P-loop containing nucleotide triphosphate hydrolases"/>
    <property type="match status" value="1"/>
</dbReference>
<sequence>MRYHTLVGDMGSALSGGQKQRILLARALYKRPAFLLLDEATSNLDIACERQVNAAVRALPMTRIIIAHRPETIASANRVLCLERGTIS</sequence>
<dbReference type="PANTHER" id="PTHR24221">
    <property type="entry name" value="ATP-BINDING CASSETTE SUB-FAMILY B"/>
    <property type="match status" value="1"/>
</dbReference>
<keyword evidence="3" id="KW-1185">Reference proteome</keyword>
<dbReference type="Proteomes" id="UP000091897">
    <property type="component" value="Chromosome"/>
</dbReference>
<evidence type="ECO:0000313" key="3">
    <source>
        <dbReference type="Proteomes" id="UP000091897"/>
    </source>
</evidence>
<dbReference type="InterPro" id="IPR003439">
    <property type="entry name" value="ABC_transporter-like_ATP-bd"/>
</dbReference>
<protein>
    <recommendedName>
        <fullName evidence="1">ABC transporter domain-containing protein</fullName>
    </recommendedName>
</protein>
<dbReference type="InterPro" id="IPR039421">
    <property type="entry name" value="Type_1_exporter"/>
</dbReference>
<accession>A0ABN4R2D8</accession>
<dbReference type="InterPro" id="IPR027417">
    <property type="entry name" value="P-loop_NTPase"/>
</dbReference>
<gene>
    <name evidence="2" type="ORF">BAU06_10255</name>
</gene>
<dbReference type="SUPFAM" id="SSF52540">
    <property type="entry name" value="P-loop containing nucleoside triphosphate hydrolases"/>
    <property type="match status" value="1"/>
</dbReference>
<proteinExistence type="predicted"/>
<dbReference type="Pfam" id="PF00005">
    <property type="entry name" value="ABC_tran"/>
    <property type="match status" value="1"/>
</dbReference>
<organism evidence="2 3">
    <name type="scientific">Bordetella bronchialis</name>
    <dbReference type="NCBI Taxonomy" id="463025"/>
    <lineage>
        <taxon>Bacteria</taxon>
        <taxon>Pseudomonadati</taxon>
        <taxon>Pseudomonadota</taxon>
        <taxon>Betaproteobacteria</taxon>
        <taxon>Burkholderiales</taxon>
        <taxon>Alcaligenaceae</taxon>
        <taxon>Bordetella</taxon>
    </lineage>
</organism>
<dbReference type="PANTHER" id="PTHR24221:SF606">
    <property type="entry name" value="COLICIN V SECRETION-PROCESSING ATP-BINDING PROTEIN"/>
    <property type="match status" value="1"/>
</dbReference>
<evidence type="ECO:0000259" key="1">
    <source>
        <dbReference type="Pfam" id="PF00005"/>
    </source>
</evidence>
<evidence type="ECO:0000313" key="2">
    <source>
        <dbReference type="EMBL" id="ANN66620.1"/>
    </source>
</evidence>